<evidence type="ECO:0000313" key="2">
    <source>
        <dbReference type="EMBL" id="KXT29131.1"/>
    </source>
</evidence>
<name>A0A139JQ84_9MOLU</name>
<evidence type="ECO:0000256" key="1">
    <source>
        <dbReference type="SAM" id="Phobius"/>
    </source>
</evidence>
<keyword evidence="5" id="KW-1185">Reference proteome</keyword>
<reference evidence="2 4" key="2">
    <citation type="submission" date="2016-02" db="EMBL/GenBank/DDBJ databases">
        <title>A draft genome sequence of Candidatus Phytoplasma oryzae strain Mbita1, the causative agent of Napier Grass stunt disease in Kenya.</title>
        <authorList>
            <person name="Fischer A."/>
            <person name="Santa-Cruz I."/>
            <person name="Wambua L."/>
            <person name="Olds C."/>
            <person name="Midega C."/>
            <person name="Dickinson M."/>
            <person name="Kawicha P."/>
            <person name="Khan Z."/>
            <person name="Masiga D."/>
            <person name="Jores J."/>
            <person name="Bernd S."/>
        </authorList>
    </citation>
    <scope>NUCLEOTIDE SEQUENCE [LARGE SCALE GENOMIC DNA]</scope>
    <source>
        <strain evidence="2">Mbita1</strain>
    </source>
</reference>
<dbReference type="EMBL" id="JHUK01000008">
    <property type="protein sequence ID" value="RAM57551.1"/>
    <property type="molecule type" value="Genomic_DNA"/>
</dbReference>
<sequence>MIKKNNFFYKKAIIFFSFCLLLINYYLFNFLYIYGMNEERNDNINRELLPLVNKKNNKPITLNKINNNNLVHECKYQLNKQKKYDCLYWKHDLGSLFSKKVRLFYGIPDVKKVPCMSFQEWLNLKQFLYALFNYHIPKLDFLFNLIDFFHLKEEFIDEKYDRIALDSIHFCRLLKKTPSLGCFYFEEKDLNLIDFVNISFCNCKISGYSVLELIQEIFNLNREELDNFLKHLFQYLNYLNEEFDDNHKKNSEKVFISIDKFLEEITKNNDNIDDLDKSLLFHLIKNLVHHFFSESFLINFDVEQNNIYKKPLKECKMKLRFSQKHKTVGFLLEIQYDEEQKIYLCFYEIFRNKINNIEKIKLIEKILISYKDKENSIFLNHLLINFSKSKKFFNKKVILFGADIKEIV</sequence>
<dbReference type="EMBL" id="LTBM01000013">
    <property type="protein sequence ID" value="KXT29131.1"/>
    <property type="molecule type" value="Genomic_DNA"/>
</dbReference>
<feature type="transmembrane region" description="Helical" evidence="1">
    <location>
        <begin position="12"/>
        <end position="34"/>
    </location>
</feature>
<dbReference type="AlphaFoldDB" id="A0A139JQ84"/>
<evidence type="ECO:0000313" key="4">
    <source>
        <dbReference type="Proteomes" id="UP000070069"/>
    </source>
</evidence>
<comment type="caution">
    <text evidence="2">The sequence shown here is derived from an EMBL/GenBank/DDBJ whole genome shotgun (WGS) entry which is preliminary data.</text>
</comment>
<reference evidence="3 5" key="1">
    <citation type="submission" date="2014-04" db="EMBL/GenBank/DDBJ databases">
        <title>Genome study of Napier grass stunt phytoplasma.</title>
        <authorList>
            <person name="Kawicha P."/>
            <person name="Dickinson M."/>
            <person name="Hodgetts J."/>
        </authorList>
    </citation>
    <scope>NUCLEOTIDE SEQUENCE [LARGE SCALE GENOMIC DNA]</scope>
    <source>
        <strain evidence="3 5">NGS-S10</strain>
    </source>
</reference>
<proteinExistence type="predicted"/>
<evidence type="ECO:0000313" key="5">
    <source>
        <dbReference type="Proteomes" id="UP000249343"/>
    </source>
</evidence>
<protein>
    <submittedName>
        <fullName evidence="2">Uncharacterized protein</fullName>
    </submittedName>
</protein>
<accession>A0A139JQ84</accession>
<dbReference type="PATRIC" id="fig|203274.3.peg.158"/>
<dbReference type="OrthoDB" id="385957at2"/>
<dbReference type="Proteomes" id="UP000070069">
    <property type="component" value="Unassembled WGS sequence"/>
</dbReference>
<keyword evidence="1" id="KW-0472">Membrane</keyword>
<keyword evidence="1" id="KW-1133">Transmembrane helix</keyword>
<evidence type="ECO:0000313" key="3">
    <source>
        <dbReference type="EMBL" id="RAM57551.1"/>
    </source>
</evidence>
<gene>
    <name evidence="2" type="ORF">AXA84_0367</name>
    <name evidence="3" type="ORF">DH96_02415</name>
</gene>
<keyword evidence="1" id="KW-0812">Transmembrane</keyword>
<organism evidence="2 4">
    <name type="scientific">Candidatus Phytoplasma oryzae</name>
    <dbReference type="NCBI Taxonomy" id="203274"/>
    <lineage>
        <taxon>Bacteria</taxon>
        <taxon>Bacillati</taxon>
        <taxon>Mycoplasmatota</taxon>
        <taxon>Mollicutes</taxon>
        <taxon>Acholeplasmatales</taxon>
        <taxon>Acholeplasmataceae</taxon>
        <taxon>Candidatus Phytoplasma</taxon>
        <taxon>16SrXI (Rice yellow dwarf group)</taxon>
    </lineage>
</organism>
<dbReference type="Proteomes" id="UP000249343">
    <property type="component" value="Unassembled WGS sequence"/>
</dbReference>
<dbReference type="RefSeq" id="WP_066540598.1">
    <property type="nucleotide sequence ID" value="NZ_JHUK01000008.1"/>
</dbReference>